<dbReference type="Pfam" id="PF01321">
    <property type="entry name" value="Creatinase_N"/>
    <property type="match status" value="1"/>
</dbReference>
<keyword evidence="2" id="KW-0479">Metal-binding</keyword>
<dbReference type="Pfam" id="PF16189">
    <property type="entry name" value="Creatinase_N_2"/>
    <property type="match status" value="1"/>
</dbReference>
<evidence type="ECO:0000256" key="3">
    <source>
        <dbReference type="ARBA" id="ARBA00022801"/>
    </source>
</evidence>
<dbReference type="PANTHER" id="PTHR43763:SF6">
    <property type="entry name" value="XAA-PRO AMINOPEPTIDASE 1"/>
    <property type="match status" value="1"/>
</dbReference>
<proteinExistence type="inferred from homology"/>
<keyword evidence="8" id="KW-1185">Reference proteome</keyword>
<dbReference type="InterPro" id="IPR033740">
    <property type="entry name" value="Pept_M24B"/>
</dbReference>
<dbReference type="InterPro" id="IPR050422">
    <property type="entry name" value="X-Pro_aminopeptidase_P"/>
</dbReference>
<accession>A0A1H8DM30</accession>
<sequence>MFVSESVKARCMSPFHDRLTALRAELARRGLDGFVVPLTDEHMSEYVGAYAQRLSWLTGFGGSAGSAVVLADSAAIFTDGRYTLQVREQVSSDDWSYVPVPQESVAGWLAVHAPNGGRIGYDPWLHTRAWVADTVQALAERDATLAPVADNPIDAIWTDRPRPSDAPLAVHTNEHAGASSAEKRAAIADWLAEKRADAVVLSALDSIAWALNIRGADVARTPVALSFAVVGADGTTDLFVEPEKVDDAVRQHLGNAVRLHPKGALVDHLATLSGKRVVADPERAVAAIFDAIEAGGGTVLTLRDPVVLAKAIKNPAEVAGHRAASLRDGAALTRFLRWVEMECPKGGQTELSAAAKLLEFREQTGLLRDTSFDTISATGAHGASPHYHVTEESSASIEPGQLFLIDSGGQYLDGTTDVTRVIPIGAPTSEMRDRFTRVLKGHIAIDTAIFPDGTMGAQIDAFARRPLWEAGLDFAHGTGHGIGSFLSVHEGPQRIAAPNYPGGASLEPLRAGMMLSNEPGYYKAGEYGIRIENLVLIEPREIAGGDPDRAMLGFATLTFAPIERTLVDADLLTQAERAWLDAYHARVLELIGPELDEADREWLRAKCAPIG</sequence>
<evidence type="ECO:0000256" key="1">
    <source>
        <dbReference type="ARBA" id="ARBA00008766"/>
    </source>
</evidence>
<dbReference type="SUPFAM" id="SSF53092">
    <property type="entry name" value="Creatinase/prolidase N-terminal domain"/>
    <property type="match status" value="1"/>
</dbReference>
<evidence type="ECO:0000256" key="2">
    <source>
        <dbReference type="ARBA" id="ARBA00022723"/>
    </source>
</evidence>
<dbReference type="InterPro" id="IPR029149">
    <property type="entry name" value="Creatin/AminoP/Spt16_N"/>
</dbReference>
<keyword evidence="7" id="KW-0645">Protease</keyword>
<feature type="domain" description="Creatinase N-terminal" evidence="5">
    <location>
        <begin position="18"/>
        <end position="148"/>
    </location>
</feature>
<dbReference type="GO" id="GO:0070006">
    <property type="term" value="F:metalloaminopeptidase activity"/>
    <property type="evidence" value="ECO:0007669"/>
    <property type="project" value="InterPro"/>
</dbReference>
<dbReference type="Gene3D" id="3.40.350.10">
    <property type="entry name" value="Creatinase/prolidase N-terminal domain"/>
    <property type="match status" value="2"/>
</dbReference>
<dbReference type="GO" id="GO:0005737">
    <property type="term" value="C:cytoplasm"/>
    <property type="evidence" value="ECO:0007669"/>
    <property type="project" value="UniProtKB-ARBA"/>
</dbReference>
<evidence type="ECO:0000313" key="7">
    <source>
        <dbReference type="EMBL" id="SEN08391.1"/>
    </source>
</evidence>
<dbReference type="PANTHER" id="PTHR43763">
    <property type="entry name" value="XAA-PRO AMINOPEPTIDASE 1"/>
    <property type="match status" value="1"/>
</dbReference>
<reference evidence="8" key="1">
    <citation type="submission" date="2016-10" db="EMBL/GenBank/DDBJ databases">
        <authorList>
            <person name="Varghese N."/>
            <person name="Submissions S."/>
        </authorList>
    </citation>
    <scope>NUCLEOTIDE SEQUENCE [LARGE SCALE GENOMIC DNA]</scope>
    <source>
        <strain evidence="8">S6-262</strain>
    </source>
</reference>
<evidence type="ECO:0000259" key="6">
    <source>
        <dbReference type="Pfam" id="PF16188"/>
    </source>
</evidence>
<dbReference type="STRING" id="1166340.SAMN05192583_1984"/>
<dbReference type="Pfam" id="PF16188">
    <property type="entry name" value="Peptidase_M24_C"/>
    <property type="match status" value="1"/>
</dbReference>
<dbReference type="Pfam" id="PF00557">
    <property type="entry name" value="Peptidase_M24"/>
    <property type="match status" value="1"/>
</dbReference>
<feature type="domain" description="Peptidase M24" evidence="4">
    <location>
        <begin position="321"/>
        <end position="538"/>
    </location>
</feature>
<gene>
    <name evidence="7" type="ORF">SAMN05192583_1984</name>
</gene>
<dbReference type="InterPro" id="IPR032416">
    <property type="entry name" value="Peptidase_M24_C"/>
</dbReference>
<name>A0A1H8DM30_9SPHN</name>
<comment type="similarity">
    <text evidence="1">Belongs to the peptidase M24B family.</text>
</comment>
<protein>
    <submittedName>
        <fullName evidence="7">Xaa-Pro aminopeptidase</fullName>
    </submittedName>
</protein>
<keyword evidence="3" id="KW-0378">Hydrolase</keyword>
<feature type="domain" description="Peptidase M24 C-terminal" evidence="6">
    <location>
        <begin position="551"/>
        <end position="610"/>
    </location>
</feature>
<dbReference type="CDD" id="cd01085">
    <property type="entry name" value="APP"/>
    <property type="match status" value="1"/>
</dbReference>
<dbReference type="AlphaFoldDB" id="A0A1H8DM30"/>
<evidence type="ECO:0000313" key="8">
    <source>
        <dbReference type="Proteomes" id="UP000199206"/>
    </source>
</evidence>
<dbReference type="InterPro" id="IPR000587">
    <property type="entry name" value="Creatinase_N"/>
</dbReference>
<dbReference type="GO" id="GO:0046872">
    <property type="term" value="F:metal ion binding"/>
    <property type="evidence" value="ECO:0007669"/>
    <property type="project" value="UniProtKB-KW"/>
</dbReference>
<dbReference type="InterPro" id="IPR036005">
    <property type="entry name" value="Creatinase/aminopeptidase-like"/>
</dbReference>
<evidence type="ECO:0000259" key="5">
    <source>
        <dbReference type="Pfam" id="PF01321"/>
    </source>
</evidence>
<dbReference type="FunFam" id="3.90.230.10:FF:000009">
    <property type="entry name" value="xaa-Pro aminopeptidase 2"/>
    <property type="match status" value="1"/>
</dbReference>
<dbReference type="Proteomes" id="UP000199206">
    <property type="component" value="Unassembled WGS sequence"/>
</dbReference>
<dbReference type="EMBL" id="FOCF01000004">
    <property type="protein sequence ID" value="SEN08391.1"/>
    <property type="molecule type" value="Genomic_DNA"/>
</dbReference>
<organism evidence="7 8">
    <name type="scientific">Sphingomonas gellani</name>
    <dbReference type="NCBI Taxonomy" id="1166340"/>
    <lineage>
        <taxon>Bacteria</taxon>
        <taxon>Pseudomonadati</taxon>
        <taxon>Pseudomonadota</taxon>
        <taxon>Alphaproteobacteria</taxon>
        <taxon>Sphingomonadales</taxon>
        <taxon>Sphingomonadaceae</taxon>
        <taxon>Sphingomonas</taxon>
    </lineage>
</organism>
<evidence type="ECO:0000259" key="4">
    <source>
        <dbReference type="Pfam" id="PF00557"/>
    </source>
</evidence>
<dbReference type="InterPro" id="IPR000994">
    <property type="entry name" value="Pept_M24"/>
</dbReference>
<keyword evidence="7" id="KW-0031">Aminopeptidase</keyword>
<dbReference type="SUPFAM" id="SSF55920">
    <property type="entry name" value="Creatinase/aminopeptidase"/>
    <property type="match status" value="1"/>
</dbReference>
<dbReference type="Gene3D" id="3.90.230.10">
    <property type="entry name" value="Creatinase/methionine aminopeptidase superfamily"/>
    <property type="match status" value="1"/>
</dbReference>